<accession>E8R9F9</accession>
<dbReference type="STRING" id="765177.Desmu_0831"/>
<evidence type="ECO:0000256" key="1">
    <source>
        <dbReference type="ARBA" id="ARBA00022448"/>
    </source>
</evidence>
<keyword evidence="2" id="KW-0472">Membrane</keyword>
<keyword evidence="2" id="KW-0812">Transmembrane</keyword>
<feature type="transmembrane region" description="Helical" evidence="2">
    <location>
        <begin position="6"/>
        <end position="25"/>
    </location>
</feature>
<feature type="transmembrane region" description="Helical" evidence="2">
    <location>
        <begin position="215"/>
        <end position="238"/>
    </location>
</feature>
<reference evidence="3 4" key="2">
    <citation type="journal article" date="2011" name="Stand. Genomic Sci.">
        <title>Complete genome sequence of Desulfurococcus mucosus type strain (O7/1).</title>
        <authorList>
            <person name="Wirth R."/>
            <person name="Chertkov O."/>
            <person name="Held B."/>
            <person name="Lapidus A."/>
            <person name="Nolan M."/>
            <person name="Lucas S."/>
            <person name="Hammon N."/>
            <person name="Deshpande S."/>
            <person name="Cheng J.F."/>
            <person name="Tapia R."/>
            <person name="Han C."/>
            <person name="Goodwin L."/>
            <person name="Pitluck S."/>
            <person name="Liolios K."/>
            <person name="Ioanna P."/>
            <person name="Ivanova N."/>
            <person name="Mavromatis K."/>
            <person name="Mikhailova N."/>
            <person name="Pati A."/>
            <person name="Chen A."/>
            <person name="Palaniappan K."/>
            <person name="Land M."/>
            <person name="Hauser L."/>
            <person name="Chang Y.J."/>
            <person name="Jeffries C.D."/>
            <person name="Bilek Y."/>
            <person name="Hader T."/>
            <person name="Rohde M."/>
            <person name="Spring S."/>
            <person name="Sikorski J."/>
            <person name="Goker M."/>
            <person name="Woyke T."/>
            <person name="Bristow J."/>
            <person name="Eisen J.A."/>
            <person name="Markowitz V."/>
            <person name="Hugenholtz P."/>
            <person name="Kyrpides N.C."/>
            <person name="Klenk H.P."/>
        </authorList>
    </citation>
    <scope>NUCLEOTIDE SEQUENCE [LARGE SCALE GENOMIC DNA]</scope>
    <source>
        <strain evidence="4">ATCC 35584 / DSM 2162 / JCM 9187 / O7/1</strain>
    </source>
</reference>
<dbReference type="HOGENOM" id="CLU_935739_0_0_2"/>
<feature type="transmembrane region" description="Helical" evidence="2">
    <location>
        <begin position="182"/>
        <end position="203"/>
    </location>
</feature>
<evidence type="ECO:0000313" key="3">
    <source>
        <dbReference type="EMBL" id="ADV65135.1"/>
    </source>
</evidence>
<dbReference type="AlphaFoldDB" id="E8R9F9"/>
<gene>
    <name evidence="3" type="ordered locus">Desmu_0831</name>
</gene>
<feature type="transmembrane region" description="Helical" evidence="2">
    <location>
        <begin position="117"/>
        <end position="137"/>
    </location>
</feature>
<reference evidence="4" key="1">
    <citation type="submission" date="2010-11" db="EMBL/GenBank/DDBJ databases">
        <title>The complete genome of Desulfurococcus mucosus DSM 2162.</title>
        <authorList>
            <consortium name="US DOE Joint Genome Institute (JGI-PGF)"/>
            <person name="Lucas S."/>
            <person name="Copeland A."/>
            <person name="Lapidus A."/>
            <person name="Bruce D."/>
            <person name="Goodwin L."/>
            <person name="Pitluck S."/>
            <person name="Kyrpides N."/>
            <person name="Mavromatis K."/>
            <person name="Pagani I."/>
            <person name="Ivanova N."/>
            <person name="Ovchinnikova G."/>
            <person name="Chertkov O."/>
            <person name="Held B."/>
            <person name="Brettin T."/>
            <person name="Detter J.C."/>
            <person name="Tapia R."/>
            <person name="Han C."/>
            <person name="Land M."/>
            <person name="Hauser L."/>
            <person name="Markowitz V."/>
            <person name="Cheng J.-F."/>
            <person name="Hugenholtz P."/>
            <person name="Woyke T."/>
            <person name="Wu D."/>
            <person name="Wirth R."/>
            <person name="Bilek Y."/>
            <person name="Hader T."/>
            <person name="Klenk H.-P."/>
            <person name="Eisen J.A."/>
        </authorList>
    </citation>
    <scope>NUCLEOTIDE SEQUENCE [LARGE SCALE GENOMIC DNA]</scope>
    <source>
        <strain evidence="4">ATCC 35584 / DSM 2162 / JCM 9187 / O7/1</strain>
    </source>
</reference>
<dbReference type="Proteomes" id="UP000001068">
    <property type="component" value="Chromosome"/>
</dbReference>
<organism evidence="3 4">
    <name type="scientific">Desulfurococcus mucosus (strain ATCC 35584 / DSM 2162 / JCM 9187 / O7/1)</name>
    <dbReference type="NCBI Taxonomy" id="765177"/>
    <lineage>
        <taxon>Archaea</taxon>
        <taxon>Thermoproteota</taxon>
        <taxon>Thermoprotei</taxon>
        <taxon>Desulfurococcales</taxon>
        <taxon>Desulfurococcaceae</taxon>
        <taxon>Desulfurococcus</taxon>
    </lineage>
</organism>
<protein>
    <submittedName>
        <fullName evidence="3">Auxin Efflux Carrier</fullName>
    </submittedName>
</protein>
<dbReference type="KEGG" id="dmu:Desmu_0831"/>
<feature type="transmembrane region" description="Helical" evidence="2">
    <location>
        <begin position="93"/>
        <end position="111"/>
    </location>
</feature>
<evidence type="ECO:0000256" key="2">
    <source>
        <dbReference type="SAM" id="Phobius"/>
    </source>
</evidence>
<keyword evidence="1" id="KW-0813">Transport</keyword>
<feature type="transmembrane region" description="Helical" evidence="2">
    <location>
        <begin position="149"/>
        <end position="170"/>
    </location>
</feature>
<keyword evidence="4" id="KW-1185">Reference proteome</keyword>
<sequence precursor="true">MNEIVLLMLLMGVGVSAQLVFKHVLGLGVFFDRMVRVLVDVVYRVLIPLAFLKTYLERGLDSGDTWIAFSFIVFTFVSAVSLSLIARGRPREYYGALFLASTFPNAVFLGFPVSMALFGSIHVASIYGLVTLVLNVLLPDLMAVSGFSLRRILLMPALLGFIAGLGGHYAAPSWFVNWITSALWWAPQALSYTATAVLGARLPLRMDVLRRNRRFLGVVALYRFLISPAVTALVLLVSRVDVGLSIQAVTVSLMPPAVMNTLIAERHGWMPELVASTTFLLTLAVVLCLPLFSALLH</sequence>
<evidence type="ECO:0000313" key="4">
    <source>
        <dbReference type="Proteomes" id="UP000001068"/>
    </source>
</evidence>
<feature type="transmembrane region" description="Helical" evidence="2">
    <location>
        <begin position="67"/>
        <end position="86"/>
    </location>
</feature>
<feature type="transmembrane region" description="Helical" evidence="2">
    <location>
        <begin position="273"/>
        <end position="296"/>
    </location>
</feature>
<proteinExistence type="predicted"/>
<dbReference type="PANTHER" id="PTHR36838:SF1">
    <property type="entry name" value="SLR1864 PROTEIN"/>
    <property type="match status" value="1"/>
</dbReference>
<dbReference type="eggNOG" id="arCOG04756">
    <property type="taxonomic scope" value="Archaea"/>
</dbReference>
<keyword evidence="2" id="KW-1133">Transmembrane helix</keyword>
<name>E8R9F9_DESM0</name>
<dbReference type="PANTHER" id="PTHR36838">
    <property type="entry name" value="AUXIN EFFLUX CARRIER FAMILY PROTEIN"/>
    <property type="match status" value="1"/>
</dbReference>
<dbReference type="EMBL" id="CP002363">
    <property type="protein sequence ID" value="ADV65135.1"/>
    <property type="molecule type" value="Genomic_DNA"/>
</dbReference>